<evidence type="ECO:0000313" key="2">
    <source>
        <dbReference type="Proteomes" id="UP001519306"/>
    </source>
</evidence>
<dbReference type="InterPro" id="IPR044855">
    <property type="entry name" value="CoA-Trfase_III_dom3_sf"/>
</dbReference>
<dbReference type="Gene3D" id="3.40.50.10540">
    <property type="entry name" value="Crotonobetainyl-coa:carnitine coa-transferase, domain 1"/>
    <property type="match status" value="2"/>
</dbReference>
<reference evidence="1 2" key="1">
    <citation type="submission" date="2021-03" db="EMBL/GenBank/DDBJ databases">
        <title>Genomic Encyclopedia of Type Strains, Phase IV (KMG-IV): sequencing the most valuable type-strain genomes for metagenomic binning, comparative biology and taxonomic classification.</title>
        <authorList>
            <person name="Goeker M."/>
        </authorList>
    </citation>
    <scope>NUCLEOTIDE SEQUENCE [LARGE SCALE GENOMIC DNA]</scope>
    <source>
        <strain evidence="1 2">DSM 27563</strain>
    </source>
</reference>
<protein>
    <submittedName>
        <fullName evidence="1">Crotonobetainyl-CoA:carnitine CoA-transferase CaiB-like acyl-CoA transferase</fullName>
    </submittedName>
</protein>
<dbReference type="Pfam" id="PF02515">
    <property type="entry name" value="CoA_transf_3"/>
    <property type="match status" value="1"/>
</dbReference>
<dbReference type="InterPro" id="IPR003673">
    <property type="entry name" value="CoA-Trfase_fam_III"/>
</dbReference>
<keyword evidence="2" id="KW-1185">Reference proteome</keyword>
<gene>
    <name evidence="1" type="ORF">J2Z71_001407</name>
</gene>
<dbReference type="SUPFAM" id="SSF89796">
    <property type="entry name" value="CoA-transferase family III (CaiB/BaiF)"/>
    <property type="match status" value="1"/>
</dbReference>
<comment type="caution">
    <text evidence="1">The sequence shown here is derived from an EMBL/GenBank/DDBJ whole genome shotgun (WGS) entry which is preliminary data.</text>
</comment>
<name>A0ABS4KDK0_9FIRM</name>
<dbReference type="RefSeq" id="WP_245311204.1">
    <property type="nucleotide sequence ID" value="NZ_JAGGLJ010000014.1"/>
</dbReference>
<dbReference type="InterPro" id="IPR050509">
    <property type="entry name" value="CoA-transferase_III"/>
</dbReference>
<organism evidence="1 2">
    <name type="scientific">Peptoniphilus stercorisuis</name>
    <dbReference type="NCBI Taxonomy" id="1436965"/>
    <lineage>
        <taxon>Bacteria</taxon>
        <taxon>Bacillati</taxon>
        <taxon>Bacillota</taxon>
        <taxon>Tissierellia</taxon>
        <taxon>Tissierellales</taxon>
        <taxon>Peptoniphilaceae</taxon>
        <taxon>Peptoniphilus</taxon>
    </lineage>
</organism>
<dbReference type="EMBL" id="JAGGLJ010000014">
    <property type="protein sequence ID" value="MBP2025858.1"/>
    <property type="molecule type" value="Genomic_DNA"/>
</dbReference>
<dbReference type="PANTHER" id="PTHR48228">
    <property type="entry name" value="SUCCINYL-COA--D-CITRAMALATE COA-TRANSFERASE"/>
    <property type="match status" value="1"/>
</dbReference>
<dbReference type="Proteomes" id="UP001519306">
    <property type="component" value="Unassembled WGS sequence"/>
</dbReference>
<dbReference type="InterPro" id="IPR023606">
    <property type="entry name" value="CoA-Trfase_III_dom_1_sf"/>
</dbReference>
<evidence type="ECO:0000313" key="1">
    <source>
        <dbReference type="EMBL" id="MBP2025858.1"/>
    </source>
</evidence>
<proteinExistence type="predicted"/>
<accession>A0ABS4KDK0</accession>
<sequence>MIGVLENIKVLDFTTVLPGQYATLMMADMGADVLKISSPSKKDVILEQEPYFEDSDISISQMWLLRNKDTMALNLKTKEAVNIVKELIKEYDVLIEGFKPGTMEKFGLSYEELKEINPSLIYCSLSSYGETGPMSSYAGHDINYLAKSGLMSISGKKDSGLSLLNAQIGGMSVGSNNAVIAILSAIIYRMNTNKGQRIDISMLDGLISYNTFEGLNYLYSGNIPSREESLLNGGSLYDFYETKDGRFFSVGAIEDKYFSGFCKIIGREDLISGGIYPENIEIVKKEIKEIFKSKDFNEWKEIFKNKDLCIEPVQNLEEALLLDEQIKERNVIVELDYNGNKVKQYKLPIEFSCSKAVYNHVGKKIGADTEKILQKLSYSKEEINELKNKGVFK</sequence>
<dbReference type="PANTHER" id="PTHR48228:SF5">
    <property type="entry name" value="ALPHA-METHYLACYL-COA RACEMASE"/>
    <property type="match status" value="1"/>
</dbReference>
<dbReference type="Gene3D" id="3.30.1540.10">
    <property type="entry name" value="formyl-coa transferase, domain 3"/>
    <property type="match status" value="1"/>
</dbReference>